<keyword evidence="2" id="KW-1185">Reference proteome</keyword>
<accession>A0ABQ3IYY0</accession>
<dbReference type="Gene3D" id="2.130.10.10">
    <property type="entry name" value="YVTN repeat-like/Quinoprotein amine dehydrogenase"/>
    <property type="match status" value="2"/>
</dbReference>
<reference evidence="2" key="1">
    <citation type="journal article" date="2019" name="Int. J. Syst. Evol. Microbiol.">
        <title>The Global Catalogue of Microorganisms (GCM) 10K type strain sequencing project: providing services to taxonomists for standard genome sequencing and annotation.</title>
        <authorList>
            <consortium name="The Broad Institute Genomics Platform"/>
            <consortium name="The Broad Institute Genome Sequencing Center for Infectious Disease"/>
            <person name="Wu L."/>
            <person name="Ma J."/>
        </authorList>
    </citation>
    <scope>NUCLEOTIDE SEQUENCE [LARGE SCALE GENOMIC DNA]</scope>
    <source>
        <strain evidence="2">CGMCC 4.7677</strain>
    </source>
</reference>
<proteinExistence type="predicted"/>
<dbReference type="PANTHER" id="PTHR47197:SF3">
    <property type="entry name" value="DIHYDRO-HEME D1 DEHYDROGENASE"/>
    <property type="match status" value="1"/>
</dbReference>
<evidence type="ECO:0000313" key="1">
    <source>
        <dbReference type="EMBL" id="GHE97387.1"/>
    </source>
</evidence>
<name>A0ABQ3IYY0_9PSEU</name>
<dbReference type="EMBL" id="BNAU01000003">
    <property type="protein sequence ID" value="GHE97387.1"/>
    <property type="molecule type" value="Genomic_DNA"/>
</dbReference>
<sequence>MRDGLISRRGVVGLVAGAALFGVSPSGRAVSRSGGRPHLVTIPVGRGPGGVAVHSGTGVVFVANAGEQTVSVVGGGTTLATVSVGGVPSDVAIDEASGRLYVSSSASGTTSVLDGGRVTNVIASGVGSAALALDSDTYRMYVASGTAGSVGVLDLFGGSLKASLPAPGRGFSAAAIHGRTGYFASLHTASVEVLDLDGGTFTTGIPVGDGPSGLAVHHGTHTIYVANSGIHHLSVIDGRTRQQTRTILLRSEASSVAVHEPTNTVYTNGGPDGIVRIDGARGEITGELSLGINPGQVAVDQRTGAVFVTDPLHDRLHVITGF</sequence>
<evidence type="ECO:0000313" key="2">
    <source>
        <dbReference type="Proteomes" id="UP000605897"/>
    </source>
</evidence>
<protein>
    <submittedName>
        <fullName evidence="1">Uncharacterized protein</fullName>
    </submittedName>
</protein>
<organism evidence="1 2">
    <name type="scientific">Amycolatopsis deserti</name>
    <dbReference type="NCBI Taxonomy" id="185696"/>
    <lineage>
        <taxon>Bacteria</taxon>
        <taxon>Bacillati</taxon>
        <taxon>Actinomycetota</taxon>
        <taxon>Actinomycetes</taxon>
        <taxon>Pseudonocardiales</taxon>
        <taxon>Pseudonocardiaceae</taxon>
        <taxon>Amycolatopsis</taxon>
    </lineage>
</organism>
<dbReference type="InterPro" id="IPR015943">
    <property type="entry name" value="WD40/YVTN_repeat-like_dom_sf"/>
</dbReference>
<dbReference type="Proteomes" id="UP000605897">
    <property type="component" value="Unassembled WGS sequence"/>
</dbReference>
<dbReference type="PANTHER" id="PTHR47197">
    <property type="entry name" value="PROTEIN NIRF"/>
    <property type="match status" value="1"/>
</dbReference>
<dbReference type="InterPro" id="IPR051200">
    <property type="entry name" value="Host-pathogen_enzymatic-act"/>
</dbReference>
<dbReference type="InterPro" id="IPR011048">
    <property type="entry name" value="Haem_d1_sf"/>
</dbReference>
<dbReference type="SUPFAM" id="SSF51004">
    <property type="entry name" value="C-terminal (heme d1) domain of cytochrome cd1-nitrite reductase"/>
    <property type="match status" value="1"/>
</dbReference>
<gene>
    <name evidence="1" type="ORF">GCM10017786_32610</name>
</gene>
<comment type="caution">
    <text evidence="1">The sequence shown here is derived from an EMBL/GenBank/DDBJ whole genome shotgun (WGS) entry which is preliminary data.</text>
</comment>